<reference evidence="2" key="1">
    <citation type="journal article" date="2020" name="Stud. Mycol.">
        <title>101 Dothideomycetes genomes: a test case for predicting lifestyles and emergence of pathogens.</title>
        <authorList>
            <person name="Haridas S."/>
            <person name="Albert R."/>
            <person name="Binder M."/>
            <person name="Bloem J."/>
            <person name="Labutti K."/>
            <person name="Salamov A."/>
            <person name="Andreopoulos B."/>
            <person name="Baker S."/>
            <person name="Barry K."/>
            <person name="Bills G."/>
            <person name="Bluhm B."/>
            <person name="Cannon C."/>
            <person name="Castanera R."/>
            <person name="Culley D."/>
            <person name="Daum C."/>
            <person name="Ezra D."/>
            <person name="Gonzalez J."/>
            <person name="Henrissat B."/>
            <person name="Kuo A."/>
            <person name="Liang C."/>
            <person name="Lipzen A."/>
            <person name="Lutzoni F."/>
            <person name="Magnuson J."/>
            <person name="Mondo S."/>
            <person name="Nolan M."/>
            <person name="Ohm R."/>
            <person name="Pangilinan J."/>
            <person name="Park H.-J."/>
            <person name="Ramirez L."/>
            <person name="Alfaro M."/>
            <person name="Sun H."/>
            <person name="Tritt A."/>
            <person name="Yoshinaga Y."/>
            <person name="Zwiers L.-H."/>
            <person name="Turgeon B."/>
            <person name="Goodwin S."/>
            <person name="Spatafora J."/>
            <person name="Crous P."/>
            <person name="Grigoriev I."/>
        </authorList>
    </citation>
    <scope>NUCLEOTIDE SEQUENCE</scope>
    <source>
        <strain evidence="2">CBS 125425</strain>
    </source>
</reference>
<sequence length="137" mass="15203">MDIRRPTRAPPASRRLFHTGTAPRRQNMGSQIATALRMPSEERSANNELVERDTTGNYAMAAPHNGIGKGASLAHEVDEETEQENQMIAMYGTQNEHWDTAGLMAEIKAALQSSMEKKVQSLDLDKWMFEGEGKSKG</sequence>
<organism evidence="2 3">
    <name type="scientific">Polyplosphaeria fusca</name>
    <dbReference type="NCBI Taxonomy" id="682080"/>
    <lineage>
        <taxon>Eukaryota</taxon>
        <taxon>Fungi</taxon>
        <taxon>Dikarya</taxon>
        <taxon>Ascomycota</taxon>
        <taxon>Pezizomycotina</taxon>
        <taxon>Dothideomycetes</taxon>
        <taxon>Pleosporomycetidae</taxon>
        <taxon>Pleosporales</taxon>
        <taxon>Tetraplosphaeriaceae</taxon>
        <taxon>Polyplosphaeria</taxon>
    </lineage>
</organism>
<name>A0A9P4R592_9PLEO</name>
<feature type="region of interest" description="Disordered" evidence="1">
    <location>
        <begin position="59"/>
        <end position="82"/>
    </location>
</feature>
<evidence type="ECO:0000313" key="2">
    <source>
        <dbReference type="EMBL" id="KAF2736954.1"/>
    </source>
</evidence>
<dbReference type="OrthoDB" id="4188844at2759"/>
<comment type="caution">
    <text evidence="2">The sequence shown here is derived from an EMBL/GenBank/DDBJ whole genome shotgun (WGS) entry which is preliminary data.</text>
</comment>
<feature type="region of interest" description="Disordered" evidence="1">
    <location>
        <begin position="1"/>
        <end position="30"/>
    </location>
</feature>
<gene>
    <name evidence="2" type="ORF">EJ04DRAFT_139131</name>
</gene>
<dbReference type="AlphaFoldDB" id="A0A9P4R592"/>
<keyword evidence="3" id="KW-1185">Reference proteome</keyword>
<protein>
    <submittedName>
        <fullName evidence="2">Uncharacterized protein</fullName>
    </submittedName>
</protein>
<proteinExistence type="predicted"/>
<evidence type="ECO:0000256" key="1">
    <source>
        <dbReference type="SAM" id="MobiDB-lite"/>
    </source>
</evidence>
<dbReference type="EMBL" id="ML996120">
    <property type="protein sequence ID" value="KAF2736954.1"/>
    <property type="molecule type" value="Genomic_DNA"/>
</dbReference>
<accession>A0A9P4R592</accession>
<dbReference type="Proteomes" id="UP000799444">
    <property type="component" value="Unassembled WGS sequence"/>
</dbReference>
<evidence type="ECO:0000313" key="3">
    <source>
        <dbReference type="Proteomes" id="UP000799444"/>
    </source>
</evidence>